<accession>A0AAV3T885</accession>
<dbReference type="InterPro" id="IPR012859">
    <property type="entry name" value="Pilin_N_archaeal"/>
</dbReference>
<dbReference type="Proteomes" id="UP001500420">
    <property type="component" value="Unassembled WGS sequence"/>
</dbReference>
<evidence type="ECO:0000313" key="3">
    <source>
        <dbReference type="EMBL" id="GAA0670113.1"/>
    </source>
</evidence>
<keyword evidence="1" id="KW-0472">Membrane</keyword>
<dbReference type="NCBIfam" id="TIGR02537">
    <property type="entry name" value="arch_flag_Nterm"/>
    <property type="match status" value="1"/>
</dbReference>
<reference evidence="3 4" key="1">
    <citation type="journal article" date="2019" name="Int. J. Syst. Evol. Microbiol.">
        <title>The Global Catalogue of Microorganisms (GCM) 10K type strain sequencing project: providing services to taxonomists for standard genome sequencing and annotation.</title>
        <authorList>
            <consortium name="The Broad Institute Genomics Platform"/>
            <consortium name="The Broad Institute Genome Sequencing Center for Infectious Disease"/>
            <person name="Wu L."/>
            <person name="Ma J."/>
        </authorList>
    </citation>
    <scope>NUCLEOTIDE SEQUENCE [LARGE SCALE GENOMIC DNA]</scope>
    <source>
        <strain evidence="3 4">JCM 16328</strain>
    </source>
</reference>
<protein>
    <submittedName>
        <fullName evidence="3">Type IV pilin</fullName>
    </submittedName>
</protein>
<evidence type="ECO:0000259" key="2">
    <source>
        <dbReference type="Pfam" id="PF07790"/>
    </source>
</evidence>
<dbReference type="AlphaFoldDB" id="A0AAV3T885"/>
<evidence type="ECO:0000256" key="1">
    <source>
        <dbReference type="SAM" id="Phobius"/>
    </source>
</evidence>
<feature type="domain" description="Archaeal Type IV pilin N-terminal" evidence="2">
    <location>
        <begin position="11"/>
        <end position="86"/>
    </location>
</feature>
<proteinExistence type="predicted"/>
<dbReference type="Pfam" id="PF07790">
    <property type="entry name" value="Pilin_N"/>
    <property type="match status" value="1"/>
</dbReference>
<organism evidence="3 4">
    <name type="scientific">Natronoarchaeum mannanilyticum</name>
    <dbReference type="NCBI Taxonomy" id="926360"/>
    <lineage>
        <taxon>Archaea</taxon>
        <taxon>Methanobacteriati</taxon>
        <taxon>Methanobacteriota</taxon>
        <taxon>Stenosarchaea group</taxon>
        <taxon>Halobacteria</taxon>
        <taxon>Halobacteriales</taxon>
        <taxon>Natronoarchaeaceae</taxon>
    </lineage>
</organism>
<dbReference type="EMBL" id="BAAADV010000002">
    <property type="protein sequence ID" value="GAA0670113.1"/>
    <property type="molecule type" value="Genomic_DNA"/>
</dbReference>
<sequence>MQLKQLFTDDDAVSPVIGVILMVAITVILAAVIGAFVLDIGGSQEAAPQASYNWDIDTSDDSLDLGHDGGDDISYSSIEIETSGTSETPFSGSGTFSAGNKVDAATGITSGETASLVWEASSGDSSQILSDYERS</sequence>
<keyword evidence="4" id="KW-1185">Reference proteome</keyword>
<feature type="transmembrane region" description="Helical" evidence="1">
    <location>
        <begin position="12"/>
        <end position="38"/>
    </location>
</feature>
<comment type="caution">
    <text evidence="3">The sequence shown here is derived from an EMBL/GenBank/DDBJ whole genome shotgun (WGS) entry which is preliminary data.</text>
</comment>
<keyword evidence="1" id="KW-1133">Transmembrane helix</keyword>
<dbReference type="RefSeq" id="WP_343773387.1">
    <property type="nucleotide sequence ID" value="NZ_BAAADV010000002.1"/>
</dbReference>
<name>A0AAV3T885_9EURY</name>
<dbReference type="PANTHER" id="PTHR38138:SF1">
    <property type="entry name" value="ARCHAEAL TYPE IV PILIN N-TERMINAL DOMAIN-CONTAINING PROTEIN"/>
    <property type="match status" value="1"/>
</dbReference>
<gene>
    <name evidence="3" type="ORF">GCM10009020_15240</name>
</gene>
<dbReference type="InterPro" id="IPR013373">
    <property type="entry name" value="Flagellin/pilin_N_arc"/>
</dbReference>
<dbReference type="PANTHER" id="PTHR38138">
    <property type="entry name" value="VNG6441H"/>
    <property type="match status" value="1"/>
</dbReference>
<evidence type="ECO:0000313" key="4">
    <source>
        <dbReference type="Proteomes" id="UP001500420"/>
    </source>
</evidence>
<keyword evidence="1" id="KW-0812">Transmembrane</keyword>